<protein>
    <submittedName>
        <fullName evidence="2">Uncharacterized protein</fullName>
    </submittedName>
</protein>
<dbReference type="PANTHER" id="PTHR46148:SF44">
    <property type="entry name" value="GAG-POL POLYPROTEIN"/>
    <property type="match status" value="1"/>
</dbReference>
<keyword evidence="3" id="KW-1185">Reference proteome</keyword>
<evidence type="ECO:0000313" key="3">
    <source>
        <dbReference type="Proteomes" id="UP000595140"/>
    </source>
</evidence>
<feature type="region of interest" description="Disordered" evidence="1">
    <location>
        <begin position="195"/>
        <end position="251"/>
    </location>
</feature>
<dbReference type="Proteomes" id="UP000595140">
    <property type="component" value="Unassembled WGS sequence"/>
</dbReference>
<name>A0A484N785_9ASTE</name>
<evidence type="ECO:0000256" key="1">
    <source>
        <dbReference type="SAM" id="MobiDB-lite"/>
    </source>
</evidence>
<organism evidence="2 3">
    <name type="scientific">Cuscuta campestris</name>
    <dbReference type="NCBI Taxonomy" id="132261"/>
    <lineage>
        <taxon>Eukaryota</taxon>
        <taxon>Viridiplantae</taxon>
        <taxon>Streptophyta</taxon>
        <taxon>Embryophyta</taxon>
        <taxon>Tracheophyta</taxon>
        <taxon>Spermatophyta</taxon>
        <taxon>Magnoliopsida</taxon>
        <taxon>eudicotyledons</taxon>
        <taxon>Gunneridae</taxon>
        <taxon>Pentapetalae</taxon>
        <taxon>asterids</taxon>
        <taxon>lamiids</taxon>
        <taxon>Solanales</taxon>
        <taxon>Convolvulaceae</taxon>
        <taxon>Cuscuteae</taxon>
        <taxon>Cuscuta</taxon>
        <taxon>Cuscuta subgen. Grammica</taxon>
        <taxon>Cuscuta sect. Cleistogrammica</taxon>
    </lineage>
</organism>
<dbReference type="PANTHER" id="PTHR46148">
    <property type="entry name" value="CHROMO DOMAIN-CONTAINING PROTEIN"/>
    <property type="match status" value="1"/>
</dbReference>
<proteinExistence type="predicted"/>
<dbReference type="AlphaFoldDB" id="A0A484N785"/>
<evidence type="ECO:0000313" key="2">
    <source>
        <dbReference type="EMBL" id="VFQ96962.1"/>
    </source>
</evidence>
<sequence>MQTLMRFEGGANIATALVLALLFLRRSSFFNNCKLELPPELGRIHNVFHVSMLCRYRSDPTYRLHEGAITLEDSLTYEEEPVQILAREVKELRNKTVPLVKVLWRNHAIEKAMVRCSEPDRANRLRIGLTGPKIRRKNKPFLRRRHHSGTGGLLPRESSAATVSLSFVDSPFAGFLCSASFVPVVPSSEEIAAAPATPPLSPSSQTAHVDFDRPSGGDGNSNNDSPFPSNPSLILQFQGRDMDHEGQPGGR</sequence>
<reference evidence="2 3" key="1">
    <citation type="submission" date="2018-04" db="EMBL/GenBank/DDBJ databases">
        <authorList>
            <person name="Vogel A."/>
        </authorList>
    </citation>
    <scope>NUCLEOTIDE SEQUENCE [LARGE SCALE GENOMIC DNA]</scope>
</reference>
<feature type="compositionally biased region" description="Low complexity" evidence="1">
    <location>
        <begin position="220"/>
        <end position="232"/>
    </location>
</feature>
<accession>A0A484N785</accession>
<gene>
    <name evidence="2" type="ORF">CCAM_LOCUS38738</name>
</gene>
<dbReference type="OrthoDB" id="779927at2759"/>
<feature type="compositionally biased region" description="Basic and acidic residues" evidence="1">
    <location>
        <begin position="240"/>
        <end position="251"/>
    </location>
</feature>
<dbReference type="EMBL" id="OOIL02006272">
    <property type="protein sequence ID" value="VFQ96962.1"/>
    <property type="molecule type" value="Genomic_DNA"/>
</dbReference>